<dbReference type="InterPro" id="IPR036028">
    <property type="entry name" value="SH3-like_dom_sf"/>
</dbReference>
<dbReference type="Proteomes" id="UP000828390">
    <property type="component" value="Unassembled WGS sequence"/>
</dbReference>
<comment type="caution">
    <text evidence="2">The sequence shown here is derived from an EMBL/GenBank/DDBJ whole genome shotgun (WGS) entry which is preliminary data.</text>
</comment>
<evidence type="ECO:0000256" key="1">
    <source>
        <dbReference type="SAM" id="MobiDB-lite"/>
    </source>
</evidence>
<dbReference type="AlphaFoldDB" id="A0A9D3Y5J3"/>
<reference evidence="2" key="2">
    <citation type="submission" date="2020-11" db="EMBL/GenBank/DDBJ databases">
        <authorList>
            <person name="McCartney M.A."/>
            <person name="Auch B."/>
            <person name="Kono T."/>
            <person name="Mallez S."/>
            <person name="Becker A."/>
            <person name="Gohl D.M."/>
            <person name="Silverstein K.A.T."/>
            <person name="Koren S."/>
            <person name="Bechman K.B."/>
            <person name="Herman A."/>
            <person name="Abrahante J.E."/>
            <person name="Garbe J."/>
        </authorList>
    </citation>
    <scope>NUCLEOTIDE SEQUENCE</scope>
    <source>
        <strain evidence="2">Duluth1</strain>
        <tissue evidence="2">Whole animal</tissue>
    </source>
</reference>
<feature type="region of interest" description="Disordered" evidence="1">
    <location>
        <begin position="1"/>
        <end position="41"/>
    </location>
</feature>
<gene>
    <name evidence="2" type="ORF">DPMN_191630</name>
</gene>
<evidence type="ECO:0000313" key="2">
    <source>
        <dbReference type="EMBL" id="KAH3692274.1"/>
    </source>
</evidence>
<protein>
    <submittedName>
        <fullName evidence="2">Uncharacterized protein</fullName>
    </submittedName>
</protein>
<accession>A0A9D3Y5J3</accession>
<reference evidence="2" key="1">
    <citation type="journal article" date="2019" name="bioRxiv">
        <title>The Genome of the Zebra Mussel, Dreissena polymorpha: A Resource for Invasive Species Research.</title>
        <authorList>
            <person name="McCartney M.A."/>
            <person name="Auch B."/>
            <person name="Kono T."/>
            <person name="Mallez S."/>
            <person name="Zhang Y."/>
            <person name="Obille A."/>
            <person name="Becker A."/>
            <person name="Abrahante J.E."/>
            <person name="Garbe J."/>
            <person name="Badalamenti J.P."/>
            <person name="Herman A."/>
            <person name="Mangelson H."/>
            <person name="Liachko I."/>
            <person name="Sullivan S."/>
            <person name="Sone E.D."/>
            <person name="Koren S."/>
            <person name="Silverstein K.A.T."/>
            <person name="Beckman K.B."/>
            <person name="Gohl D.M."/>
        </authorList>
    </citation>
    <scope>NUCLEOTIDE SEQUENCE</scope>
    <source>
        <strain evidence="2">Duluth1</strain>
        <tissue evidence="2">Whole animal</tissue>
    </source>
</reference>
<evidence type="ECO:0000313" key="3">
    <source>
        <dbReference type="Proteomes" id="UP000828390"/>
    </source>
</evidence>
<dbReference type="EMBL" id="JAIWYP010000024">
    <property type="protein sequence ID" value="KAH3692274.1"/>
    <property type="molecule type" value="Genomic_DNA"/>
</dbReference>
<sequence>MESGEGSPIGVSPPTTGTKQKRGIPVAKPKKPSSTSSDDFQGFSVAIKGYTAQSDGELTFTKGTLVTELSDVSTDIDQASHRTK</sequence>
<keyword evidence="3" id="KW-1185">Reference proteome</keyword>
<dbReference type="SUPFAM" id="SSF50044">
    <property type="entry name" value="SH3-domain"/>
    <property type="match status" value="1"/>
</dbReference>
<proteinExistence type="predicted"/>
<name>A0A9D3Y5J3_DREPO</name>
<organism evidence="2 3">
    <name type="scientific">Dreissena polymorpha</name>
    <name type="common">Zebra mussel</name>
    <name type="synonym">Mytilus polymorpha</name>
    <dbReference type="NCBI Taxonomy" id="45954"/>
    <lineage>
        <taxon>Eukaryota</taxon>
        <taxon>Metazoa</taxon>
        <taxon>Spiralia</taxon>
        <taxon>Lophotrochozoa</taxon>
        <taxon>Mollusca</taxon>
        <taxon>Bivalvia</taxon>
        <taxon>Autobranchia</taxon>
        <taxon>Heteroconchia</taxon>
        <taxon>Euheterodonta</taxon>
        <taxon>Imparidentia</taxon>
        <taxon>Neoheterodontei</taxon>
        <taxon>Myida</taxon>
        <taxon>Dreissenoidea</taxon>
        <taxon>Dreissenidae</taxon>
        <taxon>Dreissena</taxon>
    </lineage>
</organism>